<dbReference type="InterPro" id="IPR034829">
    <property type="entry name" value="DnaD-like_sf"/>
</dbReference>
<organism evidence="1">
    <name type="scientific">marine sediment metagenome</name>
    <dbReference type="NCBI Taxonomy" id="412755"/>
    <lineage>
        <taxon>unclassified sequences</taxon>
        <taxon>metagenomes</taxon>
        <taxon>ecological metagenomes</taxon>
    </lineage>
</organism>
<sequence>FPNAFGRIPNSRELAQLRDFEKEISAAGGATAVQVYDAFKEACEQNKFSISYVRAILFGWLGVPRAPP</sequence>
<gene>
    <name evidence="1" type="ORF">S06H3_31682</name>
</gene>
<comment type="caution">
    <text evidence="1">The sequence shown here is derived from an EMBL/GenBank/DDBJ whole genome shotgun (WGS) entry which is preliminary data.</text>
</comment>
<dbReference type="Gene3D" id="1.10.10.630">
    <property type="entry name" value="DnaD domain-like"/>
    <property type="match status" value="1"/>
</dbReference>
<dbReference type="AlphaFoldDB" id="X1N9K9"/>
<evidence type="ECO:0000313" key="1">
    <source>
        <dbReference type="EMBL" id="GAI23505.1"/>
    </source>
</evidence>
<proteinExistence type="predicted"/>
<evidence type="ECO:0008006" key="2">
    <source>
        <dbReference type="Google" id="ProtNLM"/>
    </source>
</evidence>
<reference evidence="1" key="1">
    <citation type="journal article" date="2014" name="Front. Microbiol.">
        <title>High frequency of phylogenetically diverse reductive dehalogenase-homologous genes in deep subseafloor sedimentary metagenomes.</title>
        <authorList>
            <person name="Kawai M."/>
            <person name="Futagami T."/>
            <person name="Toyoda A."/>
            <person name="Takaki Y."/>
            <person name="Nishi S."/>
            <person name="Hori S."/>
            <person name="Arai W."/>
            <person name="Tsubouchi T."/>
            <person name="Morono Y."/>
            <person name="Uchiyama I."/>
            <person name="Ito T."/>
            <person name="Fujiyama A."/>
            <person name="Inagaki F."/>
            <person name="Takami H."/>
        </authorList>
    </citation>
    <scope>NUCLEOTIDE SEQUENCE</scope>
    <source>
        <strain evidence="1">Expedition CK06-06</strain>
    </source>
</reference>
<dbReference type="SUPFAM" id="SSF158499">
    <property type="entry name" value="DnaD domain-like"/>
    <property type="match status" value="1"/>
</dbReference>
<name>X1N9K9_9ZZZZ</name>
<feature type="non-terminal residue" evidence="1">
    <location>
        <position position="1"/>
    </location>
</feature>
<protein>
    <recommendedName>
        <fullName evidence="2">DnaD domain-containing protein</fullName>
    </recommendedName>
</protein>
<accession>X1N9K9</accession>
<dbReference type="EMBL" id="BARV01018776">
    <property type="protein sequence ID" value="GAI23505.1"/>
    <property type="molecule type" value="Genomic_DNA"/>
</dbReference>